<accession>A0A015LPQ2</accession>
<dbReference type="HOGENOM" id="CLU_966902_0_0_1"/>
<feature type="signal peptide" evidence="1">
    <location>
        <begin position="1"/>
        <end position="28"/>
    </location>
</feature>
<evidence type="ECO:0000313" key="2">
    <source>
        <dbReference type="EMBL" id="EXX56698.1"/>
    </source>
</evidence>
<dbReference type="EMBL" id="JEMT01027565">
    <property type="protein sequence ID" value="EXX56698.1"/>
    <property type="molecule type" value="Genomic_DNA"/>
</dbReference>
<keyword evidence="3" id="KW-1185">Reference proteome</keyword>
<evidence type="ECO:0000313" key="3">
    <source>
        <dbReference type="Proteomes" id="UP000022910"/>
    </source>
</evidence>
<name>A0A015LPQ2_RHIIW</name>
<reference evidence="2 3" key="1">
    <citation type="submission" date="2014-02" db="EMBL/GenBank/DDBJ databases">
        <title>Single nucleus genome sequencing reveals high similarity among nuclei of an endomycorrhizal fungus.</title>
        <authorList>
            <person name="Lin K."/>
            <person name="Geurts R."/>
            <person name="Zhang Z."/>
            <person name="Limpens E."/>
            <person name="Saunders D.G."/>
            <person name="Mu D."/>
            <person name="Pang E."/>
            <person name="Cao H."/>
            <person name="Cha H."/>
            <person name="Lin T."/>
            <person name="Zhou Q."/>
            <person name="Shang Y."/>
            <person name="Li Y."/>
            <person name="Ivanov S."/>
            <person name="Sharma T."/>
            <person name="Velzen R.V."/>
            <person name="Ruijter N.D."/>
            <person name="Aanen D.K."/>
            <person name="Win J."/>
            <person name="Kamoun S."/>
            <person name="Bisseling T."/>
            <person name="Huang S."/>
        </authorList>
    </citation>
    <scope>NUCLEOTIDE SEQUENCE [LARGE SCALE GENOMIC DNA]</scope>
    <source>
        <strain evidence="3">DAOM197198w</strain>
    </source>
</reference>
<sequence length="291" mass="33501">MKFMSRRVVLYFFYLICVNHISYPRVESTEVKLTENSDNELSSNVMKALIMLEIASLSLRSAYIRADSSLWSFVNLRSSVTNEAKVYSIQILPIATTLIRHLQEFSETYDAISFDEFKEDVHVLAKKAEENYKLSKYVSELHKAVYAEFKKLEDQANIVLNDLQMETRRYEAELRPPPIIASEQKAIIAQEIAINEEKKLAVAGAKAIKVTLVESINEFINAIGILGVVTQFFEILHQELLTFSNKYEKFKEDQAKIHFILIKKKAATLVSACRFFMNRIPEFMAIPDNHD</sequence>
<organism evidence="2 3">
    <name type="scientific">Rhizophagus irregularis (strain DAOM 197198w)</name>
    <name type="common">Glomus intraradices</name>
    <dbReference type="NCBI Taxonomy" id="1432141"/>
    <lineage>
        <taxon>Eukaryota</taxon>
        <taxon>Fungi</taxon>
        <taxon>Fungi incertae sedis</taxon>
        <taxon>Mucoromycota</taxon>
        <taxon>Glomeromycotina</taxon>
        <taxon>Glomeromycetes</taxon>
        <taxon>Glomerales</taxon>
        <taxon>Glomeraceae</taxon>
        <taxon>Rhizophagus</taxon>
    </lineage>
</organism>
<dbReference type="AlphaFoldDB" id="A0A015LPQ2"/>
<dbReference type="Proteomes" id="UP000022910">
    <property type="component" value="Unassembled WGS sequence"/>
</dbReference>
<keyword evidence="1" id="KW-0732">Signal</keyword>
<comment type="caution">
    <text evidence="2">The sequence shown here is derived from an EMBL/GenBank/DDBJ whole genome shotgun (WGS) entry which is preliminary data.</text>
</comment>
<proteinExistence type="predicted"/>
<evidence type="ECO:0000256" key="1">
    <source>
        <dbReference type="SAM" id="SignalP"/>
    </source>
</evidence>
<protein>
    <submittedName>
        <fullName evidence="2">Uncharacterized protein</fullName>
    </submittedName>
</protein>
<dbReference type="OrthoDB" id="2360021at2759"/>
<feature type="chain" id="PRO_5001475041" evidence="1">
    <location>
        <begin position="29"/>
        <end position="291"/>
    </location>
</feature>
<gene>
    <name evidence="2" type="ORF">RirG_213770</name>
</gene>